<dbReference type="Proteomes" id="UP000288086">
    <property type="component" value="Unassembled WGS sequence"/>
</dbReference>
<dbReference type="Pfam" id="PF01370">
    <property type="entry name" value="Epimerase"/>
    <property type="match status" value="1"/>
</dbReference>
<dbReference type="InterPro" id="IPR001509">
    <property type="entry name" value="Epimerase_deHydtase"/>
</dbReference>
<keyword evidence="3" id="KW-1185">Reference proteome</keyword>
<proteinExistence type="predicted"/>
<sequence length="40" mass="4186">MDKIAIVIGATGLVGRALVNQLANADHIGKVITLTRRSAQ</sequence>
<comment type="caution">
    <text evidence="2">The sequence shown here is derived from an EMBL/GenBank/DDBJ whole genome shotgun (WGS) entry which is preliminary data.</text>
</comment>
<reference evidence="2 3" key="1">
    <citation type="submission" date="2017-01" db="EMBL/GenBank/DDBJ databases">
        <title>The cable genome- insights into the physiology and evolution of filamentous bacteria capable of sulfide oxidation via long distance electron transfer.</title>
        <authorList>
            <person name="Schreiber L."/>
            <person name="Bjerg J.T."/>
            <person name="Boggild A."/>
            <person name="Van De Vossenberg J."/>
            <person name="Meysman F."/>
            <person name="Nielsen L.P."/>
            <person name="Schramm A."/>
            <person name="Kjeldsen K.U."/>
        </authorList>
    </citation>
    <scope>NUCLEOTIDE SEQUENCE [LARGE SCALE GENOMIC DNA]</scope>
    <source>
        <strain evidence="2">A1</strain>
    </source>
</reference>
<name>A0A3S3R2E4_9BACT</name>
<feature type="domain" description="NAD-dependent epimerase/dehydratase" evidence="1">
    <location>
        <begin position="6"/>
        <end position="38"/>
    </location>
</feature>
<organism evidence="2 3">
    <name type="scientific">Candidatus Electrothrix communis</name>
    <dbReference type="NCBI Taxonomy" id="1859133"/>
    <lineage>
        <taxon>Bacteria</taxon>
        <taxon>Pseudomonadati</taxon>
        <taxon>Thermodesulfobacteriota</taxon>
        <taxon>Desulfobulbia</taxon>
        <taxon>Desulfobulbales</taxon>
        <taxon>Desulfobulbaceae</taxon>
        <taxon>Candidatus Electrothrix</taxon>
    </lineage>
</organism>
<dbReference type="Gene3D" id="3.40.50.720">
    <property type="entry name" value="NAD(P)-binding Rossmann-like Domain"/>
    <property type="match status" value="1"/>
</dbReference>
<accession>A0A3S3R2E4</accession>
<dbReference type="EMBL" id="MTKP01000145">
    <property type="protein sequence ID" value="RWX48478.1"/>
    <property type="molecule type" value="Genomic_DNA"/>
</dbReference>
<dbReference type="SUPFAM" id="SSF51735">
    <property type="entry name" value="NAD(P)-binding Rossmann-fold domains"/>
    <property type="match status" value="1"/>
</dbReference>
<gene>
    <name evidence="2" type="ORF">VT98_11451</name>
</gene>
<feature type="non-terminal residue" evidence="2">
    <location>
        <position position="40"/>
    </location>
</feature>
<evidence type="ECO:0000259" key="1">
    <source>
        <dbReference type="Pfam" id="PF01370"/>
    </source>
</evidence>
<dbReference type="InterPro" id="IPR036291">
    <property type="entry name" value="NAD(P)-bd_dom_sf"/>
</dbReference>
<evidence type="ECO:0000313" key="2">
    <source>
        <dbReference type="EMBL" id="RWX48478.1"/>
    </source>
</evidence>
<dbReference type="AlphaFoldDB" id="A0A3S3R2E4"/>
<evidence type="ECO:0000313" key="3">
    <source>
        <dbReference type="Proteomes" id="UP000288086"/>
    </source>
</evidence>
<protein>
    <submittedName>
        <fullName evidence="2">NAD dependent epimerase/dehydratase family protein</fullName>
    </submittedName>
</protein>